<dbReference type="AlphaFoldDB" id="A0A9P7TVD3"/>
<evidence type="ECO:0000256" key="4">
    <source>
        <dbReference type="ARBA" id="ARBA00030028"/>
    </source>
</evidence>
<dbReference type="Pfam" id="PF24064">
    <property type="entry name" value="HTH_NPRL3"/>
    <property type="match status" value="1"/>
</dbReference>
<comment type="function">
    <text evidence="3">Mediates inactivation of the TORC1 complex in response to amino acid starvation. Required for meiotic nuclear division.</text>
</comment>
<evidence type="ECO:0000256" key="5">
    <source>
        <dbReference type="SAM" id="MobiDB-lite"/>
    </source>
</evidence>
<evidence type="ECO:0000313" key="7">
    <source>
        <dbReference type="EMBL" id="KAG6117410.1"/>
    </source>
</evidence>
<keyword evidence="8" id="KW-1185">Reference proteome</keyword>
<feature type="domain" description="GATOR1 complex protein NPRL3 C-terminal HTH" evidence="6">
    <location>
        <begin position="123"/>
        <end position="184"/>
    </location>
</feature>
<gene>
    <name evidence="7" type="ORF">E4U13_001148</name>
</gene>
<dbReference type="GO" id="GO:0038202">
    <property type="term" value="P:TORC1 signaling"/>
    <property type="evidence" value="ECO:0007669"/>
    <property type="project" value="TreeGrafter"/>
</dbReference>
<dbReference type="GO" id="GO:0034198">
    <property type="term" value="P:cellular response to amino acid starvation"/>
    <property type="evidence" value="ECO:0007669"/>
    <property type="project" value="TreeGrafter"/>
</dbReference>
<evidence type="ECO:0000313" key="8">
    <source>
        <dbReference type="Proteomes" id="UP000732380"/>
    </source>
</evidence>
<evidence type="ECO:0000256" key="3">
    <source>
        <dbReference type="ARBA" id="ARBA00025376"/>
    </source>
</evidence>
<dbReference type="GO" id="GO:1904262">
    <property type="term" value="P:negative regulation of TORC1 signaling"/>
    <property type="evidence" value="ECO:0007669"/>
    <property type="project" value="TreeGrafter"/>
</dbReference>
<proteinExistence type="inferred from homology"/>
<sequence>MEAEELAAAAAEEARSRQYDDDASSSSFSSPAFAATKHHASSLSLDAVIAPSFSPSPTPVEVAAEQARLERIALKASREAANKATAHARKIPPLATPYPSLNDSPHLAGLTPHIILDAKRTTGRESRYLATIAGRFRDEKLRGAWHTMCRYFDGVSALERIALQEGMRKKDVWVVLTAMSEYLICTRHW</sequence>
<evidence type="ECO:0000256" key="2">
    <source>
        <dbReference type="ARBA" id="ARBA00017880"/>
    </source>
</evidence>
<name>A0A9P7TVD3_9HYPO</name>
<dbReference type="EMBL" id="SRQM01000140">
    <property type="protein sequence ID" value="KAG6117410.1"/>
    <property type="molecule type" value="Genomic_DNA"/>
</dbReference>
<organism evidence="7 8">
    <name type="scientific">Claviceps humidiphila</name>
    <dbReference type="NCBI Taxonomy" id="1294629"/>
    <lineage>
        <taxon>Eukaryota</taxon>
        <taxon>Fungi</taxon>
        <taxon>Dikarya</taxon>
        <taxon>Ascomycota</taxon>
        <taxon>Pezizomycotina</taxon>
        <taxon>Sordariomycetes</taxon>
        <taxon>Hypocreomycetidae</taxon>
        <taxon>Hypocreales</taxon>
        <taxon>Clavicipitaceae</taxon>
        <taxon>Claviceps</taxon>
    </lineage>
</organism>
<accession>A0A9P7TVD3</accession>
<dbReference type="GO" id="GO:0010508">
    <property type="term" value="P:positive regulation of autophagy"/>
    <property type="evidence" value="ECO:0007669"/>
    <property type="project" value="TreeGrafter"/>
</dbReference>
<dbReference type="GO" id="GO:1990130">
    <property type="term" value="C:GATOR1 complex"/>
    <property type="evidence" value="ECO:0007669"/>
    <property type="project" value="TreeGrafter"/>
</dbReference>
<dbReference type="InterPro" id="IPR056603">
    <property type="entry name" value="HTH_NPRL3"/>
</dbReference>
<reference evidence="7 8" key="1">
    <citation type="journal article" date="2020" name="bioRxiv">
        <title>Whole genome comparisons of ergot fungi reveals the divergence and evolution of species within the genus Claviceps are the result of varying mechanisms driving genome evolution and host range expansion.</title>
        <authorList>
            <person name="Wyka S.A."/>
            <person name="Mondo S.J."/>
            <person name="Liu M."/>
            <person name="Dettman J."/>
            <person name="Nalam V."/>
            <person name="Broders K.D."/>
        </authorList>
    </citation>
    <scope>NUCLEOTIDE SEQUENCE [LARGE SCALE GENOMIC DNA]</scope>
    <source>
        <strain evidence="7 8">LM576</strain>
    </source>
</reference>
<dbReference type="PANTHER" id="PTHR13153">
    <property type="entry name" value="CGTHBA PROTEIN -14 GENE PROTEIN"/>
    <property type="match status" value="1"/>
</dbReference>
<comment type="caution">
    <text evidence="7">The sequence shown here is derived from an EMBL/GenBank/DDBJ whole genome shotgun (WGS) entry which is preliminary data.</text>
</comment>
<dbReference type="InterPro" id="IPR005365">
    <property type="entry name" value="Npr3"/>
</dbReference>
<feature type="region of interest" description="Disordered" evidence="5">
    <location>
        <begin position="1"/>
        <end position="31"/>
    </location>
</feature>
<dbReference type="PANTHER" id="PTHR13153:SF5">
    <property type="entry name" value="GATOR COMPLEX PROTEIN NPRL3"/>
    <property type="match status" value="1"/>
</dbReference>
<evidence type="ECO:0000259" key="6">
    <source>
        <dbReference type="Pfam" id="PF24064"/>
    </source>
</evidence>
<evidence type="ECO:0000256" key="1">
    <source>
        <dbReference type="ARBA" id="ARBA00010546"/>
    </source>
</evidence>
<dbReference type="Proteomes" id="UP000732380">
    <property type="component" value="Unassembled WGS sequence"/>
</dbReference>
<protein>
    <recommendedName>
        <fullName evidence="2">Nitrogen permease regulator 3</fullName>
    </recommendedName>
    <alternativeName>
        <fullName evidence="4">Required for meiotic nuclear division protein 11</fullName>
    </alternativeName>
</protein>
<feature type="compositionally biased region" description="Low complexity" evidence="5">
    <location>
        <begin position="1"/>
        <end position="11"/>
    </location>
</feature>
<comment type="similarity">
    <text evidence="1">Belongs to the NPR3 family.</text>
</comment>